<keyword evidence="4" id="KW-1185">Reference proteome</keyword>
<evidence type="ECO:0000259" key="2">
    <source>
        <dbReference type="Pfam" id="PF20516"/>
    </source>
</evidence>
<feature type="compositionally biased region" description="Basic and acidic residues" evidence="1">
    <location>
        <begin position="35"/>
        <end position="44"/>
    </location>
</feature>
<name>A0ABR1XG77_9PEZI</name>
<evidence type="ECO:0000256" key="1">
    <source>
        <dbReference type="SAM" id="MobiDB-lite"/>
    </source>
</evidence>
<evidence type="ECO:0000313" key="4">
    <source>
        <dbReference type="Proteomes" id="UP001456524"/>
    </source>
</evidence>
<reference evidence="3 4" key="1">
    <citation type="journal article" date="2022" name="G3 (Bethesda)">
        <title>Enemy or ally: a genomic approach to elucidate the lifestyle of Phyllosticta citrichinaensis.</title>
        <authorList>
            <person name="Buijs V.A."/>
            <person name="Groenewald J.Z."/>
            <person name="Haridas S."/>
            <person name="LaButti K.M."/>
            <person name="Lipzen A."/>
            <person name="Martin F.M."/>
            <person name="Barry K."/>
            <person name="Grigoriev I.V."/>
            <person name="Crous P.W."/>
            <person name="Seidl M.F."/>
        </authorList>
    </citation>
    <scope>NUCLEOTIDE SEQUENCE [LARGE SCALE GENOMIC DNA]</scope>
    <source>
        <strain evidence="3 4">CBS 129764</strain>
    </source>
</reference>
<dbReference type="Proteomes" id="UP001456524">
    <property type="component" value="Unassembled WGS sequence"/>
</dbReference>
<feature type="compositionally biased region" description="Low complexity" evidence="1">
    <location>
        <begin position="115"/>
        <end position="136"/>
    </location>
</feature>
<comment type="caution">
    <text evidence="3">The sequence shown here is derived from an EMBL/GenBank/DDBJ whole genome shotgun (WGS) entry which is preliminary data.</text>
</comment>
<feature type="domain" description="PD-(D/E)XK nuclease-like" evidence="2">
    <location>
        <begin position="207"/>
        <end position="443"/>
    </location>
</feature>
<sequence>MPAYEQQDQQQEQRQEQQQEQHQQQQHIFNWLHQVVDDDRESPRLHQQSLSSSSSSRKRRHQSPSPSLPPSKRCRPRLPTPDMSTSTPSKRHASQGRQDEEETPRPPQSKRTRGTQSLPSRSSKSTTTTTASSTRSPVKSMIELSISAGEKAIGLETIAGKEVDVLGRDAFGLLSQIPKSLSTQGLVPVQLKNESAATQHFEYLGVSDDIYAVDDRDDRQIERELDHVFDIYEGSKDLVQEEGTEACWNEMVHYPVLQTALRGLNGVGWRNVTRAAVYPRDLASTLSINPLHPSSMVDYAIVLDLPSQQQFPRLWNAVLAQGQPNVRPTFNATALEYMCRRPIAVSIETKSGTVTEKSRADAQVFSCTALQIARFRQLARGRAPVPTLPAIVVTRTRWNLYFVTNEPETNTFKMYGPKLIGGTENLIDIYKLLKSLRVVANWSISILYPWWEKVLL</sequence>
<protein>
    <recommendedName>
        <fullName evidence="2">PD-(D/E)XK nuclease-like domain-containing protein</fullName>
    </recommendedName>
</protein>
<feature type="compositionally biased region" description="Low complexity" evidence="1">
    <location>
        <begin position="1"/>
        <end position="10"/>
    </location>
</feature>
<dbReference type="Pfam" id="PF20516">
    <property type="entry name" value="PDDEXK_12"/>
    <property type="match status" value="1"/>
</dbReference>
<dbReference type="InterPro" id="IPR046797">
    <property type="entry name" value="PDDEXK_12"/>
</dbReference>
<feature type="region of interest" description="Disordered" evidence="1">
    <location>
        <begin position="1"/>
        <end position="138"/>
    </location>
</feature>
<proteinExistence type="predicted"/>
<dbReference type="EMBL" id="JBBWUH010000012">
    <property type="protein sequence ID" value="KAK8153599.1"/>
    <property type="molecule type" value="Genomic_DNA"/>
</dbReference>
<accession>A0ABR1XG77</accession>
<evidence type="ECO:0000313" key="3">
    <source>
        <dbReference type="EMBL" id="KAK8153599.1"/>
    </source>
</evidence>
<organism evidence="3 4">
    <name type="scientific">Phyllosticta citrichinensis</name>
    <dbReference type="NCBI Taxonomy" id="1130410"/>
    <lineage>
        <taxon>Eukaryota</taxon>
        <taxon>Fungi</taxon>
        <taxon>Dikarya</taxon>
        <taxon>Ascomycota</taxon>
        <taxon>Pezizomycotina</taxon>
        <taxon>Dothideomycetes</taxon>
        <taxon>Dothideomycetes incertae sedis</taxon>
        <taxon>Botryosphaeriales</taxon>
        <taxon>Phyllostictaceae</taxon>
        <taxon>Phyllosticta</taxon>
    </lineage>
</organism>
<gene>
    <name evidence="3" type="ORF">IWX90DRAFT_444593</name>
</gene>
<feature type="compositionally biased region" description="Low complexity" evidence="1">
    <location>
        <begin position="45"/>
        <end position="55"/>
    </location>
</feature>